<keyword evidence="2" id="KW-0472">Membrane</keyword>
<keyword evidence="4" id="KW-1185">Reference proteome</keyword>
<keyword evidence="2" id="KW-1133">Transmembrane helix</keyword>
<dbReference type="AlphaFoldDB" id="A0A2P6MC43"/>
<keyword evidence="1" id="KW-0175">Coiled coil</keyword>
<dbReference type="EMBL" id="PVLF01000002">
    <property type="protein sequence ID" value="PRH83541.1"/>
    <property type="molecule type" value="Genomic_DNA"/>
</dbReference>
<evidence type="ECO:0000256" key="2">
    <source>
        <dbReference type="SAM" id="Phobius"/>
    </source>
</evidence>
<evidence type="ECO:0000256" key="1">
    <source>
        <dbReference type="SAM" id="Coils"/>
    </source>
</evidence>
<organism evidence="3 4">
    <name type="scientific">Arenimonas caeni</name>
    <dbReference type="NCBI Taxonomy" id="2058085"/>
    <lineage>
        <taxon>Bacteria</taxon>
        <taxon>Pseudomonadati</taxon>
        <taxon>Pseudomonadota</taxon>
        <taxon>Gammaproteobacteria</taxon>
        <taxon>Lysobacterales</taxon>
        <taxon>Lysobacteraceae</taxon>
        <taxon>Arenimonas</taxon>
    </lineage>
</organism>
<feature type="transmembrane region" description="Helical" evidence="2">
    <location>
        <begin position="215"/>
        <end position="235"/>
    </location>
</feature>
<evidence type="ECO:0000313" key="4">
    <source>
        <dbReference type="Proteomes" id="UP000241736"/>
    </source>
</evidence>
<gene>
    <name evidence="3" type="ORF">C6N40_02515</name>
</gene>
<dbReference type="Gene3D" id="3.30.420.380">
    <property type="match status" value="1"/>
</dbReference>
<reference evidence="3 4" key="1">
    <citation type="submission" date="2018-03" db="EMBL/GenBank/DDBJ databases">
        <title>Arenimonas caeni sp. nov., isolated from activated sludge.</title>
        <authorList>
            <person name="Liu H."/>
        </authorList>
    </citation>
    <scope>NUCLEOTIDE SEQUENCE [LARGE SCALE GENOMIC DNA]</scope>
    <source>
        <strain evidence="4">z29</strain>
    </source>
</reference>
<dbReference type="InterPro" id="IPR043129">
    <property type="entry name" value="ATPase_NBD"/>
</dbReference>
<keyword evidence="2" id="KW-0812">Transmembrane</keyword>
<dbReference type="InterPro" id="IPR007813">
    <property type="entry name" value="PilN"/>
</dbReference>
<dbReference type="OrthoDB" id="5621075at2"/>
<dbReference type="Proteomes" id="UP000241736">
    <property type="component" value="Unassembled WGS sequence"/>
</dbReference>
<dbReference type="SUPFAM" id="SSF53067">
    <property type="entry name" value="Actin-like ATPase domain"/>
    <property type="match status" value="1"/>
</dbReference>
<name>A0A2P6MC43_9GAMM</name>
<dbReference type="PANTHER" id="PTHR40278:SF1">
    <property type="entry name" value="DNA UTILIZATION PROTEIN HOFN"/>
    <property type="match status" value="1"/>
</dbReference>
<sequence>MPAVEQLTSLLETLRLHLARTPVPGWSRKVAEAWRASLPPALRPLFQADAGHLRLRRDRDQLQVSVTGNDGERALGELPLSAAEVLASRLEGQRTRAWLVLPAAAVLRRTLALPAAALPRLRDVLAHEIDRQTPFTPEQVSYEGRVLSRPAVGLPVPVELVVLPRARLDSELQALGPLAAQLAGVDVADAEGRALGLNLLPPAQRPRRRDPVRRLNGLLAAVAAVALLLAMGLVLHNRASALEALRADVEAATAEVRQARVARNQLVAKTAAANFLATRRASSPTMLEVLDDLTRRIPDDTAIDKLNIADGKLLLVGQSRAAPALVGLLQASPLLEEPALSGAVQADPRTGRDRFTLVARVLGQSGEDDK</sequence>
<protein>
    <submittedName>
        <fullName evidence="3">General secretion pathway protein GspL</fullName>
    </submittedName>
</protein>
<comment type="caution">
    <text evidence="3">The sequence shown here is derived from an EMBL/GenBank/DDBJ whole genome shotgun (WGS) entry which is preliminary data.</text>
</comment>
<dbReference type="RefSeq" id="WP_106989419.1">
    <property type="nucleotide sequence ID" value="NZ_KZ679084.1"/>
</dbReference>
<accession>A0A2P6MC43</accession>
<dbReference type="PANTHER" id="PTHR40278">
    <property type="entry name" value="DNA UTILIZATION PROTEIN HOFN"/>
    <property type="match status" value="1"/>
</dbReference>
<evidence type="ECO:0000313" key="3">
    <source>
        <dbReference type="EMBL" id="PRH83541.1"/>
    </source>
</evidence>
<proteinExistence type="predicted"/>
<dbReference type="Pfam" id="PF05137">
    <property type="entry name" value="PilN"/>
    <property type="match status" value="1"/>
</dbReference>
<feature type="coiled-coil region" evidence="1">
    <location>
        <begin position="242"/>
        <end position="269"/>
    </location>
</feature>
<dbReference type="InterPro" id="IPR052534">
    <property type="entry name" value="Extracell_DNA_Util/SecSys_Comp"/>
</dbReference>